<dbReference type="Gene3D" id="3.10.129.10">
    <property type="entry name" value="Hotdog Thioesterase"/>
    <property type="match status" value="1"/>
</dbReference>
<evidence type="ECO:0000256" key="1">
    <source>
        <dbReference type="ARBA" id="ARBA00008324"/>
    </source>
</evidence>
<feature type="domain" description="Thioesterase" evidence="3">
    <location>
        <begin position="33"/>
        <end position="105"/>
    </location>
</feature>
<organism evidence="4 6">
    <name type="scientific">Weissella viridescens</name>
    <name type="common">Lactobacillus viridescens</name>
    <dbReference type="NCBI Taxonomy" id="1629"/>
    <lineage>
        <taxon>Bacteria</taxon>
        <taxon>Bacillati</taxon>
        <taxon>Bacillota</taxon>
        <taxon>Bacilli</taxon>
        <taxon>Lactobacillales</taxon>
        <taxon>Lactobacillaceae</taxon>
        <taxon>Weissella</taxon>
    </lineage>
</organism>
<reference evidence="4 6" key="1">
    <citation type="journal article" date="2015" name="Genome Announc.">
        <title>Expanding the biotechnology potential of lactobacilli through comparative genomics of 213 strains and associated genera.</title>
        <authorList>
            <person name="Sun Z."/>
            <person name="Harris H.M."/>
            <person name="McCann A."/>
            <person name="Guo C."/>
            <person name="Argimon S."/>
            <person name="Zhang W."/>
            <person name="Yang X."/>
            <person name="Jeffery I.B."/>
            <person name="Cooney J.C."/>
            <person name="Kagawa T.F."/>
            <person name="Liu W."/>
            <person name="Song Y."/>
            <person name="Salvetti E."/>
            <person name="Wrobel A."/>
            <person name="Rasinkangas P."/>
            <person name="Parkhill J."/>
            <person name="Rea M.C."/>
            <person name="O'Sullivan O."/>
            <person name="Ritari J."/>
            <person name="Douillard F.P."/>
            <person name="Paul Ross R."/>
            <person name="Yang R."/>
            <person name="Briner A.E."/>
            <person name="Felis G.E."/>
            <person name="de Vos W.M."/>
            <person name="Barrangou R."/>
            <person name="Klaenhammer T.R."/>
            <person name="Caufield P.W."/>
            <person name="Cui Y."/>
            <person name="Zhang H."/>
            <person name="O'Toole P.W."/>
        </authorList>
    </citation>
    <scope>NUCLEOTIDE SEQUENCE [LARGE SCALE GENOMIC DNA]</scope>
    <source>
        <strain evidence="4 6">DSM 20410</strain>
    </source>
</reference>
<evidence type="ECO:0000259" key="3">
    <source>
        <dbReference type="Pfam" id="PF03061"/>
    </source>
</evidence>
<dbReference type="EMBL" id="JQBM01000002">
    <property type="protein sequence ID" value="KRN46327.1"/>
    <property type="molecule type" value="Genomic_DNA"/>
</dbReference>
<name>A0A0R2H8C5_WEIVI</name>
<dbReference type="InterPro" id="IPR003736">
    <property type="entry name" value="PAAI_dom"/>
</dbReference>
<evidence type="ECO:0000313" key="4">
    <source>
        <dbReference type="EMBL" id="KRN46327.1"/>
    </source>
</evidence>
<keyword evidence="2 5" id="KW-0378">Hydrolase</keyword>
<dbReference type="GO" id="GO:0005829">
    <property type="term" value="C:cytosol"/>
    <property type="evidence" value="ECO:0007669"/>
    <property type="project" value="TreeGrafter"/>
</dbReference>
<reference evidence="5 7" key="2">
    <citation type="submission" date="2018-06" db="EMBL/GenBank/DDBJ databases">
        <authorList>
            <consortium name="Pathogen Informatics"/>
            <person name="Doyle S."/>
        </authorList>
    </citation>
    <scope>NUCLEOTIDE SEQUENCE [LARGE SCALE GENOMIC DNA]</scope>
    <source>
        <strain evidence="5 7">NCTC13645</strain>
    </source>
</reference>
<dbReference type="CDD" id="cd03443">
    <property type="entry name" value="PaaI_thioesterase"/>
    <property type="match status" value="1"/>
</dbReference>
<dbReference type="InterPro" id="IPR006683">
    <property type="entry name" value="Thioestr_dom"/>
</dbReference>
<dbReference type="EC" id="3.1.-.-" evidence="5"/>
<proteinExistence type="inferred from homology"/>
<sequence length="123" mass="13116">MNTLEFFGITTELATANEVVLTMPITDKTKQPYGMVHGGVNAMLAETAASIGGNTVLGDAHRAAVGVDLEIHHLNAVSTGNLKAVAKPIHIGHRLQTWQVNIYETTTETHVAVSIVTLTSRTI</sequence>
<dbReference type="EMBL" id="UHIV01000001">
    <property type="protein sequence ID" value="SUP52413.1"/>
    <property type="molecule type" value="Genomic_DNA"/>
</dbReference>
<dbReference type="Proteomes" id="UP000051992">
    <property type="component" value="Unassembled WGS sequence"/>
</dbReference>
<dbReference type="Proteomes" id="UP000254621">
    <property type="component" value="Unassembled WGS sequence"/>
</dbReference>
<gene>
    <name evidence="5" type="primary">ydiI</name>
    <name evidence="4" type="ORF">IV50_GL000596</name>
    <name evidence="5" type="ORF">NCTC13645_00298</name>
</gene>
<dbReference type="InterPro" id="IPR029069">
    <property type="entry name" value="HotDog_dom_sf"/>
</dbReference>
<keyword evidence="6" id="KW-1185">Reference proteome</keyword>
<dbReference type="SUPFAM" id="SSF54637">
    <property type="entry name" value="Thioesterase/thiol ester dehydrase-isomerase"/>
    <property type="match status" value="1"/>
</dbReference>
<evidence type="ECO:0000313" key="6">
    <source>
        <dbReference type="Proteomes" id="UP000051992"/>
    </source>
</evidence>
<dbReference type="OrthoDB" id="9798208at2"/>
<evidence type="ECO:0000256" key="2">
    <source>
        <dbReference type="ARBA" id="ARBA00022801"/>
    </source>
</evidence>
<dbReference type="PATRIC" id="fig|1629.5.peg.600"/>
<evidence type="ECO:0000313" key="7">
    <source>
        <dbReference type="Proteomes" id="UP000254621"/>
    </source>
</evidence>
<dbReference type="Pfam" id="PF03061">
    <property type="entry name" value="4HBT"/>
    <property type="match status" value="1"/>
</dbReference>
<evidence type="ECO:0000313" key="5">
    <source>
        <dbReference type="EMBL" id="SUP52413.1"/>
    </source>
</evidence>
<dbReference type="NCBIfam" id="TIGR00369">
    <property type="entry name" value="unchar_dom_1"/>
    <property type="match status" value="1"/>
</dbReference>
<dbReference type="STRING" id="1629.IV50_GL000596"/>
<dbReference type="PANTHER" id="PTHR43240:SF5">
    <property type="entry name" value="1,4-DIHYDROXY-2-NAPHTHOYL-COA THIOESTERASE 1"/>
    <property type="match status" value="1"/>
</dbReference>
<protein>
    <submittedName>
        <fullName evidence="5">Esterase YdiI</fullName>
        <ecNumber evidence="5">3.1.-.-</ecNumber>
    </submittedName>
</protein>
<dbReference type="RefSeq" id="WP_057744845.1">
    <property type="nucleotide sequence ID" value="NZ_BJLU01000007.1"/>
</dbReference>
<accession>A0A0R2H8C5</accession>
<dbReference type="PANTHER" id="PTHR43240">
    <property type="entry name" value="1,4-DIHYDROXY-2-NAPHTHOYL-COA THIOESTERASE 1"/>
    <property type="match status" value="1"/>
</dbReference>
<dbReference type="GO" id="GO:0061522">
    <property type="term" value="F:1,4-dihydroxy-2-naphthoyl-CoA thioesterase activity"/>
    <property type="evidence" value="ECO:0007669"/>
    <property type="project" value="TreeGrafter"/>
</dbReference>
<comment type="similarity">
    <text evidence="1">Belongs to the thioesterase PaaI family.</text>
</comment>
<dbReference type="AlphaFoldDB" id="A0A0R2H8C5"/>